<evidence type="ECO:0008006" key="5">
    <source>
        <dbReference type="Google" id="ProtNLM"/>
    </source>
</evidence>
<dbReference type="Proteomes" id="UP000197138">
    <property type="component" value="Unassembled WGS sequence"/>
</dbReference>
<reference evidence="3" key="1">
    <citation type="journal article" date="2017" name="Plant J.">
        <title>The pomegranate (Punica granatum L.) genome and the genomics of punicalagin biosynthesis.</title>
        <authorList>
            <person name="Qin G."/>
            <person name="Xu C."/>
            <person name="Ming R."/>
            <person name="Tang H."/>
            <person name="Guyot R."/>
            <person name="Kramer E.M."/>
            <person name="Hu Y."/>
            <person name="Yi X."/>
            <person name="Qi Y."/>
            <person name="Xu X."/>
            <person name="Gao Z."/>
            <person name="Pan H."/>
            <person name="Jian J."/>
            <person name="Tian Y."/>
            <person name="Yue Z."/>
            <person name="Xu Y."/>
        </authorList>
    </citation>
    <scope>NUCLEOTIDE SEQUENCE [LARGE SCALE GENOMIC DNA]</scope>
    <source>
        <strain evidence="3">cv. Dabenzi</strain>
    </source>
</reference>
<comment type="caution">
    <text evidence="1">The sequence shown here is derived from an EMBL/GenBank/DDBJ whole genome shotgun (WGS) entry which is preliminary data.</text>
</comment>
<name>A0A218XYR4_PUNGR</name>
<evidence type="ECO:0000313" key="1">
    <source>
        <dbReference type="EMBL" id="OWM89938.1"/>
    </source>
</evidence>
<sequence>MEQKSDTNVSMTEGGDTVKILLKTQGQRKVCCQMNRSCQLERLFRTFCTMMDLDYRFVEFLHNGHRVFGSSSPDQLDLDEAEADEGMIEIDAFVRQMGGCPRRYEGREIADFSKNIINY</sequence>
<evidence type="ECO:0000313" key="4">
    <source>
        <dbReference type="Proteomes" id="UP000233551"/>
    </source>
</evidence>
<evidence type="ECO:0000313" key="3">
    <source>
        <dbReference type="Proteomes" id="UP000197138"/>
    </source>
</evidence>
<evidence type="ECO:0000313" key="2">
    <source>
        <dbReference type="EMBL" id="PKI50823.1"/>
    </source>
</evidence>
<gene>
    <name evidence="1" type="ORF">CDL15_Pgr012575</name>
    <name evidence="2" type="ORF">CRG98_028818</name>
</gene>
<reference evidence="1" key="2">
    <citation type="submission" date="2017-06" db="EMBL/GenBank/DDBJ databases">
        <title>The pomegranate genome and the genomics of punicalagin biosynthesis.</title>
        <authorList>
            <person name="Xu C."/>
        </authorList>
    </citation>
    <scope>NUCLEOTIDE SEQUENCE [LARGE SCALE GENOMIC DNA]</scope>
    <source>
        <tissue evidence="1">Fresh leaf</tissue>
    </source>
</reference>
<dbReference type="EMBL" id="PGOL01002080">
    <property type="protein sequence ID" value="PKI50823.1"/>
    <property type="molecule type" value="Genomic_DNA"/>
</dbReference>
<dbReference type="AlphaFoldDB" id="A0A218XYR4"/>
<dbReference type="SUPFAM" id="SSF54236">
    <property type="entry name" value="Ubiquitin-like"/>
    <property type="match status" value="1"/>
</dbReference>
<organism evidence="1 3">
    <name type="scientific">Punica granatum</name>
    <name type="common">Pomegranate</name>
    <dbReference type="NCBI Taxonomy" id="22663"/>
    <lineage>
        <taxon>Eukaryota</taxon>
        <taxon>Viridiplantae</taxon>
        <taxon>Streptophyta</taxon>
        <taxon>Embryophyta</taxon>
        <taxon>Tracheophyta</taxon>
        <taxon>Spermatophyta</taxon>
        <taxon>Magnoliopsida</taxon>
        <taxon>eudicotyledons</taxon>
        <taxon>Gunneridae</taxon>
        <taxon>Pentapetalae</taxon>
        <taxon>rosids</taxon>
        <taxon>malvids</taxon>
        <taxon>Myrtales</taxon>
        <taxon>Lythraceae</taxon>
        <taxon>Punica</taxon>
    </lineage>
</organism>
<dbReference type="EMBL" id="MTKT01000661">
    <property type="protein sequence ID" value="OWM89938.1"/>
    <property type="molecule type" value="Genomic_DNA"/>
</dbReference>
<accession>A0A218XYR4</accession>
<dbReference type="STRING" id="22663.A0A218XYR4"/>
<protein>
    <recommendedName>
        <fullName evidence="5">Rad60/SUMO-like domain-containing protein</fullName>
    </recommendedName>
</protein>
<reference evidence="2 4" key="3">
    <citation type="submission" date="2017-11" db="EMBL/GenBank/DDBJ databases">
        <title>De-novo sequencing of pomegranate (Punica granatum L.) genome.</title>
        <authorList>
            <person name="Akparov Z."/>
            <person name="Amiraslanov A."/>
            <person name="Hajiyeva S."/>
            <person name="Abbasov M."/>
            <person name="Kaur K."/>
            <person name="Hamwieh A."/>
            <person name="Solovyev V."/>
            <person name="Salamov A."/>
            <person name="Braich B."/>
            <person name="Kosarev P."/>
            <person name="Mahmoud A."/>
            <person name="Hajiyev E."/>
            <person name="Babayeva S."/>
            <person name="Izzatullayeva V."/>
            <person name="Mammadov A."/>
            <person name="Mammadov A."/>
            <person name="Sharifova S."/>
            <person name="Ojaghi J."/>
            <person name="Eynullazada K."/>
            <person name="Bayramov B."/>
            <person name="Abdulazimova A."/>
            <person name="Shahmuradov I."/>
        </authorList>
    </citation>
    <scope>NUCLEOTIDE SEQUENCE [LARGE SCALE GENOMIC DNA]</scope>
    <source>
        <strain evidence="2">AG2017</strain>
        <strain evidence="4">cv. AG2017</strain>
        <tissue evidence="2">Leaf</tissue>
    </source>
</reference>
<dbReference type="InterPro" id="IPR029071">
    <property type="entry name" value="Ubiquitin-like_domsf"/>
</dbReference>
<dbReference type="CDD" id="cd01763">
    <property type="entry name" value="Ubl_SUMO_like"/>
    <property type="match status" value="1"/>
</dbReference>
<proteinExistence type="predicted"/>
<dbReference type="Proteomes" id="UP000233551">
    <property type="component" value="Unassembled WGS sequence"/>
</dbReference>
<dbReference type="GeneID" id="116196319"/>
<keyword evidence="4" id="KW-1185">Reference proteome</keyword>
<dbReference type="Gene3D" id="3.10.20.90">
    <property type="entry name" value="Phosphatidylinositol 3-kinase Catalytic Subunit, Chain A, domain 1"/>
    <property type="match status" value="1"/>
</dbReference>